<dbReference type="PANTHER" id="PTHR28250:SF1">
    <property type="entry name" value="CYTOCHROME B PRE-MRNA-PROCESSING PROTEIN 6"/>
    <property type="match status" value="1"/>
</dbReference>
<dbReference type="STRING" id="1071380.I2H647"/>
<evidence type="ECO:0000313" key="2">
    <source>
        <dbReference type="Proteomes" id="UP000002866"/>
    </source>
</evidence>
<organism evidence="1 2">
    <name type="scientific">Henningerozyma blattae (strain ATCC 34711 / CBS 6284 / DSM 70876 / NBRC 10599 / NRRL Y-10934 / UCD 77-7)</name>
    <name type="common">Yeast</name>
    <name type="synonym">Tetrapisispora blattae</name>
    <dbReference type="NCBI Taxonomy" id="1071380"/>
    <lineage>
        <taxon>Eukaryota</taxon>
        <taxon>Fungi</taxon>
        <taxon>Dikarya</taxon>
        <taxon>Ascomycota</taxon>
        <taxon>Saccharomycotina</taxon>
        <taxon>Saccharomycetes</taxon>
        <taxon>Saccharomycetales</taxon>
        <taxon>Saccharomycetaceae</taxon>
        <taxon>Henningerozyma</taxon>
    </lineage>
</organism>
<sequence length="154" mass="17578">MSQVQIAAKQLINTIQKFPKDKIKHIVSFKDTQIERFSKIAGIKTSHTEKKQVSMNDLKDIVNRTSGPLGLQASVMKKIQNGLANETMSVEMLNEQNIALQNLLSNKYKNYYEVGDKLYKPSGNPQYYERIMNEIEGKKKETFGSALRTVFFGK</sequence>
<dbReference type="GO" id="GO:0061671">
    <property type="term" value="C:Cbp3p-Cbp6 complex"/>
    <property type="evidence" value="ECO:0007669"/>
    <property type="project" value="EnsemblFungi"/>
</dbReference>
<dbReference type="InterPro" id="IPR037653">
    <property type="entry name" value="Cbp6"/>
</dbReference>
<dbReference type="KEGG" id="tbl:TBLA_0F03100"/>
<dbReference type="InParanoid" id="I2H647"/>
<dbReference type="RefSeq" id="XP_004181368.1">
    <property type="nucleotide sequence ID" value="XM_004181320.1"/>
</dbReference>
<name>I2H647_HENB6</name>
<dbReference type="GO" id="GO:0043022">
    <property type="term" value="F:ribosome binding"/>
    <property type="evidence" value="ECO:0007669"/>
    <property type="project" value="EnsemblFungi"/>
</dbReference>
<accession>I2H647</accession>
<dbReference type="GeneID" id="14496958"/>
<dbReference type="GO" id="GO:0034551">
    <property type="term" value="P:mitochondrial respiratory chain complex III assembly"/>
    <property type="evidence" value="ECO:0007669"/>
    <property type="project" value="EnsemblFungi"/>
</dbReference>
<dbReference type="OMA" id="PRYYDRI"/>
<reference evidence="1 2" key="1">
    <citation type="journal article" date="2011" name="Proc. Natl. Acad. Sci. U.S.A.">
        <title>Evolutionary erosion of yeast sex chromosomes by mating-type switching accidents.</title>
        <authorList>
            <person name="Gordon J.L."/>
            <person name="Armisen D."/>
            <person name="Proux-Wera E."/>
            <person name="Oheigeartaigh S.S."/>
            <person name="Byrne K.P."/>
            <person name="Wolfe K.H."/>
        </authorList>
    </citation>
    <scope>NUCLEOTIDE SEQUENCE [LARGE SCALE GENOMIC DNA]</scope>
    <source>
        <strain evidence="2">ATCC 34711 / CBS 6284 / DSM 70876 / NBRC 10599 / NRRL Y-10934 / UCD 77-7</strain>
    </source>
</reference>
<proteinExistence type="predicted"/>
<dbReference type="GO" id="GO:0050821">
    <property type="term" value="P:protein stabilization"/>
    <property type="evidence" value="ECO:0007669"/>
    <property type="project" value="EnsemblFungi"/>
</dbReference>
<dbReference type="HOGENOM" id="CLU_149479_0_0_1"/>
<dbReference type="GO" id="GO:0070131">
    <property type="term" value="P:positive regulation of mitochondrial translation"/>
    <property type="evidence" value="ECO:0007669"/>
    <property type="project" value="EnsemblFungi"/>
</dbReference>
<dbReference type="FunCoup" id="I2H647">
    <property type="interactions" value="166"/>
</dbReference>
<protein>
    <submittedName>
        <fullName evidence="1">Uncharacterized protein</fullName>
    </submittedName>
</protein>
<dbReference type="EMBL" id="HE806321">
    <property type="protein sequence ID" value="CCH61849.1"/>
    <property type="molecule type" value="Genomic_DNA"/>
</dbReference>
<gene>
    <name evidence="1" type="primary">TBLA0F03100</name>
    <name evidence="1" type="ORF">TBLA_0F03100</name>
</gene>
<evidence type="ECO:0000313" key="1">
    <source>
        <dbReference type="EMBL" id="CCH61849.1"/>
    </source>
</evidence>
<dbReference type="AlphaFoldDB" id="I2H647"/>
<dbReference type="Proteomes" id="UP000002866">
    <property type="component" value="Chromosome 6"/>
</dbReference>
<dbReference type="GO" id="GO:0005761">
    <property type="term" value="C:mitochondrial ribosome"/>
    <property type="evidence" value="ECO:0007669"/>
    <property type="project" value="EnsemblFungi"/>
</dbReference>
<dbReference type="eggNOG" id="ENOG502SAQZ">
    <property type="taxonomic scope" value="Eukaryota"/>
</dbReference>
<dbReference type="OrthoDB" id="2107880at2759"/>
<dbReference type="PANTHER" id="PTHR28250">
    <property type="entry name" value="CYTOCHROME B PRE-MRNA-PROCESSING PROTEIN 6"/>
    <property type="match status" value="1"/>
</dbReference>
<keyword evidence="2" id="KW-1185">Reference proteome</keyword>
<dbReference type="Pfam" id="PF20180">
    <property type="entry name" value="UQCC2_CBP6"/>
    <property type="match status" value="1"/>
</dbReference>